<evidence type="ECO:0000256" key="2">
    <source>
        <dbReference type="ARBA" id="ARBA00008190"/>
    </source>
</evidence>
<proteinExistence type="inferred from homology"/>
<feature type="region of interest" description="Disordered" evidence="14">
    <location>
        <begin position="101"/>
        <end position="120"/>
    </location>
</feature>
<evidence type="ECO:0000256" key="1">
    <source>
        <dbReference type="ARBA" id="ARBA00004123"/>
    </source>
</evidence>
<dbReference type="Pfam" id="PF02376">
    <property type="entry name" value="CUT"/>
    <property type="match status" value="2"/>
</dbReference>
<keyword evidence="3" id="KW-0677">Repeat</keyword>
<feature type="domain" description="CUT" evidence="16">
    <location>
        <begin position="387"/>
        <end position="474"/>
    </location>
</feature>
<evidence type="ECO:0000259" key="15">
    <source>
        <dbReference type="PROSITE" id="PS50071"/>
    </source>
</evidence>
<dbReference type="CDD" id="cd00086">
    <property type="entry name" value="homeodomain"/>
    <property type="match status" value="1"/>
</dbReference>
<comment type="similarity">
    <text evidence="2 12">Belongs to the CUT homeobox family.</text>
</comment>
<dbReference type="PROSITE" id="PS50071">
    <property type="entry name" value="HOMEOBOX_2"/>
    <property type="match status" value="1"/>
</dbReference>
<keyword evidence="5 13" id="KW-0175">Coiled coil</keyword>
<dbReference type="EMBL" id="JAYKXH010000003">
    <property type="protein sequence ID" value="KAK7172454.1"/>
    <property type="molecule type" value="Genomic_DNA"/>
</dbReference>
<dbReference type="InterPro" id="IPR017970">
    <property type="entry name" value="Homeobox_CS"/>
</dbReference>
<dbReference type="Pfam" id="PF00046">
    <property type="entry name" value="Homeodomain"/>
    <property type="match status" value="1"/>
</dbReference>
<keyword evidence="4 12" id="KW-0805">Transcription regulation</keyword>
<evidence type="ECO:0000256" key="14">
    <source>
        <dbReference type="SAM" id="MobiDB-lite"/>
    </source>
</evidence>
<reference evidence="17 18" key="1">
    <citation type="submission" date="2024-02" db="EMBL/GenBank/DDBJ databases">
        <title>Chromosome-level genome assembly of the Eurasian Minnow (Phoxinus phoxinus).</title>
        <authorList>
            <person name="Oriowo T.O."/>
            <person name="Martin S."/>
            <person name="Stange M."/>
            <person name="Chrysostomakis Y."/>
            <person name="Brown T."/>
            <person name="Winkler S."/>
            <person name="Kukowka S."/>
            <person name="Myers E.W."/>
            <person name="Bohne A."/>
        </authorList>
    </citation>
    <scope>NUCLEOTIDE SEQUENCE [LARGE SCALE GENOMIC DNA]</scope>
    <source>
        <strain evidence="17">ZFMK-TIS-60720</strain>
        <tissue evidence="17">Whole Organism</tissue>
    </source>
</reference>
<keyword evidence="18" id="KW-1185">Reference proteome</keyword>
<dbReference type="Gene3D" id="1.10.10.60">
    <property type="entry name" value="Homeodomain-like"/>
    <property type="match status" value="1"/>
</dbReference>
<dbReference type="GO" id="GO:0005634">
    <property type="term" value="C:nucleus"/>
    <property type="evidence" value="ECO:0007669"/>
    <property type="project" value="UniProtKB-SubCell"/>
</dbReference>
<comment type="subcellular location">
    <subcellularLocation>
        <location evidence="1 10 11">Nucleus</location>
    </subcellularLocation>
</comment>
<evidence type="ECO:0000256" key="10">
    <source>
        <dbReference type="PROSITE-ProRule" id="PRU00108"/>
    </source>
</evidence>
<comment type="caution">
    <text evidence="17">The sequence shown here is derived from an EMBL/GenBank/DDBJ whole genome shotgun (WGS) entry which is preliminary data.</text>
</comment>
<gene>
    <name evidence="17" type="ORF">R3I93_002536</name>
</gene>
<dbReference type="PANTHER" id="PTHR14043:SF5">
    <property type="entry name" value="HOMEOBOX PROTEIN CUT-LIKE 2"/>
    <property type="match status" value="1"/>
</dbReference>
<feature type="region of interest" description="Disordered" evidence="14">
    <location>
        <begin position="144"/>
        <end position="164"/>
    </location>
</feature>
<dbReference type="PANTHER" id="PTHR14043">
    <property type="entry name" value="CCAAT DISPLACEMENT PROTEIN-RELATED"/>
    <property type="match status" value="1"/>
</dbReference>
<keyword evidence="6 10" id="KW-0238">DNA-binding</keyword>
<feature type="DNA-binding region" description="Homeobox" evidence="10">
    <location>
        <begin position="500"/>
        <end position="559"/>
    </location>
</feature>
<dbReference type="PROSITE" id="PS00027">
    <property type="entry name" value="HOMEOBOX_1"/>
    <property type="match status" value="1"/>
</dbReference>
<feature type="coiled-coil region" evidence="13">
    <location>
        <begin position="12"/>
        <end position="95"/>
    </location>
</feature>
<evidence type="ECO:0000256" key="12">
    <source>
        <dbReference type="RuleBase" id="RU361129"/>
    </source>
</evidence>
<feature type="region of interest" description="Disordered" evidence="14">
    <location>
        <begin position="563"/>
        <end position="582"/>
    </location>
</feature>
<dbReference type="Gene3D" id="1.10.260.40">
    <property type="entry name" value="lambda repressor-like DNA-binding domains"/>
    <property type="match status" value="2"/>
</dbReference>
<evidence type="ECO:0000259" key="16">
    <source>
        <dbReference type="PROSITE" id="PS51042"/>
    </source>
</evidence>
<dbReference type="InterPro" id="IPR003350">
    <property type="entry name" value="CUT_dom"/>
</dbReference>
<evidence type="ECO:0000313" key="18">
    <source>
        <dbReference type="Proteomes" id="UP001364617"/>
    </source>
</evidence>
<evidence type="ECO:0000256" key="3">
    <source>
        <dbReference type="ARBA" id="ARBA00022737"/>
    </source>
</evidence>
<dbReference type="InterPro" id="IPR009057">
    <property type="entry name" value="Homeodomain-like_sf"/>
</dbReference>
<dbReference type="GO" id="GO:0000977">
    <property type="term" value="F:RNA polymerase II transcription regulatory region sequence-specific DNA binding"/>
    <property type="evidence" value="ECO:0007669"/>
    <property type="project" value="TreeGrafter"/>
</dbReference>
<evidence type="ECO:0000256" key="5">
    <source>
        <dbReference type="ARBA" id="ARBA00023054"/>
    </source>
</evidence>
<organism evidence="17 18">
    <name type="scientific">Phoxinus phoxinus</name>
    <name type="common">Eurasian minnow</name>
    <dbReference type="NCBI Taxonomy" id="58324"/>
    <lineage>
        <taxon>Eukaryota</taxon>
        <taxon>Metazoa</taxon>
        <taxon>Chordata</taxon>
        <taxon>Craniata</taxon>
        <taxon>Vertebrata</taxon>
        <taxon>Euteleostomi</taxon>
        <taxon>Actinopterygii</taxon>
        <taxon>Neopterygii</taxon>
        <taxon>Teleostei</taxon>
        <taxon>Ostariophysi</taxon>
        <taxon>Cypriniformes</taxon>
        <taxon>Leuciscidae</taxon>
        <taxon>Phoxininae</taxon>
        <taxon>Phoxinus</taxon>
    </lineage>
</organism>
<dbReference type="SUPFAM" id="SSF46689">
    <property type="entry name" value="Homeodomain-like"/>
    <property type="match status" value="1"/>
</dbReference>
<dbReference type="InterPro" id="IPR001356">
    <property type="entry name" value="HD"/>
</dbReference>
<dbReference type="GO" id="GO:0000981">
    <property type="term" value="F:DNA-binding transcription factor activity, RNA polymerase II-specific"/>
    <property type="evidence" value="ECO:0007669"/>
    <property type="project" value="InterPro"/>
</dbReference>
<dbReference type="InterPro" id="IPR010982">
    <property type="entry name" value="Lambda_DNA-bd_dom_sf"/>
</dbReference>
<evidence type="ECO:0000256" key="6">
    <source>
        <dbReference type="ARBA" id="ARBA00023125"/>
    </source>
</evidence>
<dbReference type="SMART" id="SM00389">
    <property type="entry name" value="HOX"/>
    <property type="match status" value="1"/>
</dbReference>
<dbReference type="AlphaFoldDB" id="A0AAN9DDD7"/>
<keyword evidence="8 12" id="KW-0804">Transcription</keyword>
<evidence type="ECO:0000256" key="9">
    <source>
        <dbReference type="ARBA" id="ARBA00023242"/>
    </source>
</evidence>
<keyword evidence="9 10" id="KW-0539">Nucleus</keyword>
<dbReference type="Proteomes" id="UP001364617">
    <property type="component" value="Unassembled WGS sequence"/>
</dbReference>
<sequence>MMMMKMKMKMFASRDIRDLHHLEEEVQRLQEVQERSANQIALLQEVQERSANQIALLQEVQERSANHIALLQQQLANKTQDIERLQAELQSQQDYEEIKTELRTRAPTHTDDDVLPAPSDSADHDPVIQSELKVHHFCGKEEPASDIPVENMRSSSSSSSSSVVFIKEECEDEEEEEEELDTSSVARRVRETLQKHRVGQRVFAHCVLGLSQGTVSDILARPKPWRSLTRRGREPFLRMKSFLADEDSVQTLTVVQQRLRGIVPWARSPQMSSDQLIRNILDQNRSELMDVDSRSQRGSEDVIRNILHQAKHEMHVTSEAPEEVHYGTLSPSVQSPADFVQSIIRKVKCEMDEDTHPSASPAPLSIITHSFPTDAQPRTQVCVGSCEDEILESLDLDTVSITQRVKEALVVNNIGQRVFGEEVLGLTQSSVSELLSRPKPWTKLSLKGKENFIRMHRWLRDPHSVQRLTDTDQRARLKRDSQRLSDGFCLSDGSGAFEATKRPRVVLSAHEKDSLRATYQREPYPSQHTIERLAAQLALQTSTVSNWFYNYRSRIRRDGLTEPVQTRTVRSPASSSSVSSGLLSIKQEACDPEMEEDTHQHTRVSVAVQSVTKAEDLNELV</sequence>
<feature type="compositionally biased region" description="Low complexity" evidence="14">
    <location>
        <begin position="571"/>
        <end position="582"/>
    </location>
</feature>
<evidence type="ECO:0000256" key="13">
    <source>
        <dbReference type="SAM" id="Coils"/>
    </source>
</evidence>
<evidence type="ECO:0000313" key="17">
    <source>
        <dbReference type="EMBL" id="KAK7172454.1"/>
    </source>
</evidence>
<dbReference type="PROSITE" id="PS51042">
    <property type="entry name" value="CUT"/>
    <property type="match status" value="2"/>
</dbReference>
<dbReference type="SMART" id="SM01109">
    <property type="entry name" value="CUT"/>
    <property type="match status" value="2"/>
</dbReference>
<feature type="domain" description="Homeobox" evidence="15">
    <location>
        <begin position="498"/>
        <end position="558"/>
    </location>
</feature>
<name>A0AAN9DDD7_9TELE</name>
<evidence type="ECO:0000256" key="11">
    <source>
        <dbReference type="RuleBase" id="RU000682"/>
    </source>
</evidence>
<dbReference type="SUPFAM" id="SSF47413">
    <property type="entry name" value="lambda repressor-like DNA-binding domains"/>
    <property type="match status" value="2"/>
</dbReference>
<evidence type="ECO:0000256" key="4">
    <source>
        <dbReference type="ARBA" id="ARBA00023015"/>
    </source>
</evidence>
<keyword evidence="7 10" id="KW-0371">Homeobox</keyword>
<feature type="compositionally biased region" description="Basic and acidic residues" evidence="14">
    <location>
        <begin position="101"/>
        <end position="112"/>
    </location>
</feature>
<protein>
    <recommendedName>
        <fullName evidence="12">DNA-binding protein SATB</fullName>
    </recommendedName>
    <alternativeName>
        <fullName evidence="12">Special AT-rich sequence-binding protein</fullName>
    </alternativeName>
</protein>
<evidence type="ECO:0000256" key="8">
    <source>
        <dbReference type="ARBA" id="ARBA00023163"/>
    </source>
</evidence>
<evidence type="ECO:0000256" key="7">
    <source>
        <dbReference type="ARBA" id="ARBA00023155"/>
    </source>
</evidence>
<feature type="domain" description="CUT" evidence="16">
    <location>
        <begin position="171"/>
        <end position="258"/>
    </location>
</feature>
<accession>A0AAN9DDD7</accession>